<reference evidence="3" key="2">
    <citation type="submission" date="2020-05" db="EMBL/GenBank/DDBJ databases">
        <title>Complete genome sequence of Bradyrhizobium diazoefficiens XF10 isolated from soybean nodule.</title>
        <authorList>
            <person name="Noda R."/>
            <person name="Kakizaki K."/>
            <person name="Minamisawa K."/>
        </authorList>
    </citation>
    <scope>NUCLEOTIDE SEQUENCE</scope>
    <source>
        <strain evidence="3">XF10</strain>
    </source>
</reference>
<reference evidence="1" key="1">
    <citation type="submission" date="2020-05" db="EMBL/GenBank/DDBJ databases">
        <title>Complete genome sequence of Bradyrhizobium diazoefficiens XF1 isolated from soybean nodule.</title>
        <authorList>
            <person name="Noda R."/>
            <person name="Kakizaki K."/>
            <person name="Minamisawa K."/>
        </authorList>
    </citation>
    <scope>NUCLEOTIDE SEQUENCE</scope>
    <source>
        <strain evidence="1">XF1</strain>
    </source>
</reference>
<dbReference type="AlphaFoldDB" id="A0A809ZD28"/>
<dbReference type="EMBL" id="AP023099">
    <property type="protein sequence ID" value="BCE93879.1"/>
    <property type="molecule type" value="Genomic_DNA"/>
</dbReference>
<reference evidence="2" key="3">
    <citation type="submission" date="2020-05" db="EMBL/GenBank/DDBJ databases">
        <title>Complete genome sequence of Bradyrhizobium diazoefficiens XF4 isolated from soybean nodule.</title>
        <authorList>
            <person name="Noda R."/>
            <person name="Kakizaki K."/>
            <person name="Minamisawa K."/>
        </authorList>
    </citation>
    <scope>NUCLEOTIDE SEQUENCE</scope>
    <source>
        <strain evidence="2">XF4</strain>
    </source>
</reference>
<evidence type="ECO:0000313" key="3">
    <source>
        <dbReference type="EMBL" id="BCE93879.1"/>
    </source>
</evidence>
<proteinExistence type="predicted"/>
<organism evidence="2">
    <name type="scientific">Bradyrhizobium diazoefficiens</name>
    <dbReference type="NCBI Taxonomy" id="1355477"/>
    <lineage>
        <taxon>Bacteria</taxon>
        <taxon>Pseudomonadati</taxon>
        <taxon>Pseudomonadota</taxon>
        <taxon>Alphaproteobacteria</taxon>
        <taxon>Hyphomicrobiales</taxon>
        <taxon>Nitrobacteraceae</taxon>
        <taxon>Bradyrhizobium</taxon>
    </lineage>
</organism>
<protein>
    <submittedName>
        <fullName evidence="2">Uncharacterized protein</fullName>
    </submittedName>
</protein>
<evidence type="ECO:0000313" key="1">
    <source>
        <dbReference type="EMBL" id="BCE24116.1"/>
    </source>
</evidence>
<sequence length="112" mass="12382">MLAQFGRFKLTMLRDPLSGMLSLGRKPFQCAGADTQGAELMPIYRLLQNLPMGPEEVNRMTTAFDKALRTIGIKDRSDPMAEMIAKKIVEIAQTGVRDPAEISAQAIRELGM</sequence>
<accession>A0A809ZD28</accession>
<dbReference type="EMBL" id="AP023094">
    <property type="protein sequence ID" value="BCE50372.1"/>
    <property type="molecule type" value="Genomic_DNA"/>
</dbReference>
<name>A0A809ZD28_9BRAD</name>
<dbReference type="EMBL" id="AP023091">
    <property type="protein sequence ID" value="BCE24116.1"/>
    <property type="molecule type" value="Genomic_DNA"/>
</dbReference>
<gene>
    <name evidence="3" type="ORF">XF10B_66770</name>
    <name evidence="1" type="ORF">XF1B_67970</name>
    <name evidence="2" type="ORF">XF4B_67210</name>
</gene>
<evidence type="ECO:0000313" key="2">
    <source>
        <dbReference type="EMBL" id="BCE50372.1"/>
    </source>
</evidence>